<evidence type="ECO:0000313" key="2">
    <source>
        <dbReference type="EMBL" id="QCT07271.1"/>
    </source>
</evidence>
<evidence type="ECO:0000259" key="1">
    <source>
        <dbReference type="Pfam" id="PF03432"/>
    </source>
</evidence>
<protein>
    <recommendedName>
        <fullName evidence="1">MobA/VirD2-like nuclease domain-containing protein</fullName>
    </recommendedName>
</protein>
<dbReference type="AlphaFoldDB" id="A0A4P8XVV6"/>
<dbReference type="EMBL" id="CP039381">
    <property type="protein sequence ID" value="QCT07271.1"/>
    <property type="molecule type" value="Genomic_DNA"/>
</dbReference>
<reference evidence="2 3" key="1">
    <citation type="submission" date="2019-04" db="EMBL/GenBank/DDBJ databases">
        <authorList>
            <person name="Embree M."/>
            <person name="Gaffney J.R."/>
        </authorList>
    </citation>
    <scope>NUCLEOTIDE SEQUENCE [LARGE SCALE GENOMIC DNA]</scope>
    <source>
        <strain evidence="2 3">JE7A12</strain>
    </source>
</reference>
<accession>A0A4P8XVV6</accession>
<name>A0A4P8XVV6_9FIRM</name>
<dbReference type="Pfam" id="PF03432">
    <property type="entry name" value="Relaxase"/>
    <property type="match status" value="1"/>
</dbReference>
<feature type="domain" description="MobA/VirD2-like nuclease" evidence="1">
    <location>
        <begin position="42"/>
        <end position="169"/>
    </location>
</feature>
<dbReference type="KEGG" id="ruj:E5Z56_07820"/>
<evidence type="ECO:0000313" key="3">
    <source>
        <dbReference type="Proteomes" id="UP000301475"/>
    </source>
</evidence>
<dbReference type="RefSeq" id="WP_138157311.1">
    <property type="nucleotide sequence ID" value="NZ_CP039381.1"/>
</dbReference>
<dbReference type="Proteomes" id="UP000301475">
    <property type="component" value="Chromosome"/>
</dbReference>
<gene>
    <name evidence="2" type="ORF">E5Z56_07820</name>
</gene>
<keyword evidence="3" id="KW-1185">Reference proteome</keyword>
<dbReference type="OrthoDB" id="9763513at2"/>
<organism evidence="2 3">
    <name type="scientific">Ruminococcus bovis</name>
    <dbReference type="NCBI Taxonomy" id="2564099"/>
    <lineage>
        <taxon>Bacteria</taxon>
        <taxon>Bacillati</taxon>
        <taxon>Bacillota</taxon>
        <taxon>Clostridia</taxon>
        <taxon>Eubacteriales</taxon>
        <taxon>Oscillospiraceae</taxon>
        <taxon>Ruminococcus</taxon>
    </lineage>
</organism>
<sequence length="466" mass="55248">MATTGFWPVKVRLKDVINYAENPDKTIERKYLDDDLAATLNYVENSDKTDQTMYVSGINCSKKRAYEQMMTTKRRYGKLGGNVAYHGYQSFQAGEVTPEEAHRIGIETAKRMWGDDYEIVVTTHLNTANLHNHIVVNSVSFRTGRKFENHISDHYKLREISDEVCREHGKSVIENSPFYGGDKAYWVRKSGRVPHKDMLRHDVDEALACTIKPFDFELYLRSLGYQFVRNFKYQHPSVIAPDWRKPVRLSSLGKDYSREAILGRLQSQREDKYFVDFYSYTPKSYYQRQPLIVRIRDFEKRTEPDVITALFDLIITIAKLITGNNVQKRDYRPVSPELRAEIRNLDRTLAEYHFLRDHNVECAEDFVSCRKEIAEQIKAYETERQHIRNRIRRAKTPEENNSLKEQCREITKKLTPLRKQLIICERIENKVPRLRALIEQEKQLEQGRYKYKYYHQNKTKQRSYER</sequence>
<dbReference type="InterPro" id="IPR005094">
    <property type="entry name" value="Endonuclease_MobA/VirD2"/>
</dbReference>
<proteinExistence type="predicted"/>